<keyword evidence="1" id="KW-1185">Reference proteome</keyword>
<evidence type="ECO:0000313" key="2">
    <source>
        <dbReference type="WBParaSite" id="HCON_00183620-00001"/>
    </source>
</evidence>
<sequence length="204" mass="23875">MECRVQRTSANGEKTPEVANVKGRTYSSRLCADVEDERDIMVWDPRSQLSEEQMNEYLRGAEKRNALSDKTHEVLSFFNYNVEKSLGFCSDFVVAELFSDAEKTVVRHSVKIKHFRPLKSHNKFFTLKRLLPRQTPTSITKYYCMNKLHNFSFITRARTMSKKVEIASEHPSRLKTNQLLKRKNSIAKGMRRKSCLLDNQWPCY</sequence>
<proteinExistence type="predicted"/>
<dbReference type="WBParaSite" id="HCON_00183620-00001">
    <property type="protein sequence ID" value="HCON_00183620-00001"/>
    <property type="gene ID" value="HCON_00183620"/>
</dbReference>
<name>A0A7I4Z3E6_HAECO</name>
<protein>
    <submittedName>
        <fullName evidence="2">ELM2 domain-containing protein</fullName>
    </submittedName>
</protein>
<dbReference type="AlphaFoldDB" id="A0A7I4Z3E6"/>
<reference evidence="2" key="1">
    <citation type="submission" date="2020-12" db="UniProtKB">
        <authorList>
            <consortium name="WormBaseParasite"/>
        </authorList>
    </citation>
    <scope>IDENTIFICATION</scope>
    <source>
        <strain evidence="2">MHco3</strain>
    </source>
</reference>
<dbReference type="Proteomes" id="UP000025227">
    <property type="component" value="Unplaced"/>
</dbReference>
<accession>A0A7I4Z3E6</accession>
<evidence type="ECO:0000313" key="1">
    <source>
        <dbReference type="Proteomes" id="UP000025227"/>
    </source>
</evidence>
<organism evidence="1 2">
    <name type="scientific">Haemonchus contortus</name>
    <name type="common">Barber pole worm</name>
    <dbReference type="NCBI Taxonomy" id="6289"/>
    <lineage>
        <taxon>Eukaryota</taxon>
        <taxon>Metazoa</taxon>
        <taxon>Ecdysozoa</taxon>
        <taxon>Nematoda</taxon>
        <taxon>Chromadorea</taxon>
        <taxon>Rhabditida</taxon>
        <taxon>Rhabditina</taxon>
        <taxon>Rhabditomorpha</taxon>
        <taxon>Strongyloidea</taxon>
        <taxon>Trichostrongylidae</taxon>
        <taxon>Haemonchus</taxon>
    </lineage>
</organism>